<keyword evidence="2" id="KW-1185">Reference proteome</keyword>
<dbReference type="EMBL" id="NMUH01000503">
    <property type="protein sequence ID" value="MQL80354.1"/>
    <property type="molecule type" value="Genomic_DNA"/>
</dbReference>
<accession>A0A843UEJ3</accession>
<reference evidence="1" key="1">
    <citation type="submission" date="2017-07" db="EMBL/GenBank/DDBJ databases">
        <title>Taro Niue Genome Assembly and Annotation.</title>
        <authorList>
            <person name="Atibalentja N."/>
            <person name="Keating K."/>
            <person name="Fields C.J."/>
        </authorList>
    </citation>
    <scope>NUCLEOTIDE SEQUENCE</scope>
    <source>
        <strain evidence="1">Niue_2</strain>
        <tissue evidence="1">Leaf</tissue>
    </source>
</reference>
<gene>
    <name evidence="1" type="ORF">Taro_012802</name>
</gene>
<name>A0A843UEJ3_COLES</name>
<organism evidence="1 2">
    <name type="scientific">Colocasia esculenta</name>
    <name type="common">Wild taro</name>
    <name type="synonym">Arum esculentum</name>
    <dbReference type="NCBI Taxonomy" id="4460"/>
    <lineage>
        <taxon>Eukaryota</taxon>
        <taxon>Viridiplantae</taxon>
        <taxon>Streptophyta</taxon>
        <taxon>Embryophyta</taxon>
        <taxon>Tracheophyta</taxon>
        <taxon>Spermatophyta</taxon>
        <taxon>Magnoliopsida</taxon>
        <taxon>Liliopsida</taxon>
        <taxon>Araceae</taxon>
        <taxon>Aroideae</taxon>
        <taxon>Colocasieae</taxon>
        <taxon>Colocasia</taxon>
    </lineage>
</organism>
<sequence>MTLPSLPRVWDVGACVMRLGSHLVAPVFRELLCLGGCVLRFCFHIAFDSAGSTGVVFGPTLVVGLGFSPFRCFVFASALLEFLLLWLVRDWLSLLSLVREAHPPYSLQVAIFPAWFKCELQESVVAVVGGACYERGCWFARAAIGFVFGLRVRVGSRAVPCVPTLADDPPGCSGRVAARPSGPLARVREVGSLQ</sequence>
<evidence type="ECO:0000313" key="2">
    <source>
        <dbReference type="Proteomes" id="UP000652761"/>
    </source>
</evidence>
<proteinExistence type="predicted"/>
<dbReference type="Proteomes" id="UP000652761">
    <property type="component" value="Unassembled WGS sequence"/>
</dbReference>
<dbReference type="AlphaFoldDB" id="A0A843UEJ3"/>
<comment type="caution">
    <text evidence="1">The sequence shown here is derived from an EMBL/GenBank/DDBJ whole genome shotgun (WGS) entry which is preliminary data.</text>
</comment>
<protein>
    <submittedName>
        <fullName evidence="1">Uncharacterized protein</fullName>
    </submittedName>
</protein>
<evidence type="ECO:0000313" key="1">
    <source>
        <dbReference type="EMBL" id="MQL80354.1"/>
    </source>
</evidence>